<dbReference type="OrthoDB" id="6280402at2759"/>
<feature type="compositionally biased region" description="Polar residues" evidence="1">
    <location>
        <begin position="302"/>
        <end position="313"/>
    </location>
</feature>
<dbReference type="AlphaFoldDB" id="A0A8E0VJH0"/>
<accession>A0A8E0VJH0</accession>
<proteinExistence type="predicted"/>
<sequence>MEPFIVRLDEDDEWETLVDEEVVCCPMTAAQGQLHDAVLMAKSARNALKSGDLLDLLRTVSVASRICSHPCLNSAQPRTSPRFQNVLEDLGTAACPFGPFLFRIPSKGVIHSDSELLYDTPEAVVRAVQSHRECDWSNSVFIHLDLHRLMQQPRYVRDRVADLVPTADHFNTVFNPAEIRCTVSGIQTRPRAPPVLLDGHNGVNRRGLSAQPMDDGRNNEFFRYIRSKLSSHLSNGMPEQMDIIDGRDAVKQLDFANILIKSKRPRSVSGLPLPESIPQTAKRRRVEHQSPQDFKSPPKKINGSTRGNSVTNASPFLSGELLVQLEKEMTNSSFSHSE</sequence>
<dbReference type="Proteomes" id="UP000728185">
    <property type="component" value="Unassembled WGS sequence"/>
</dbReference>
<feature type="region of interest" description="Disordered" evidence="1">
    <location>
        <begin position="192"/>
        <end position="213"/>
    </location>
</feature>
<evidence type="ECO:0000313" key="3">
    <source>
        <dbReference type="Proteomes" id="UP000728185"/>
    </source>
</evidence>
<reference evidence="2" key="1">
    <citation type="submission" date="2019-05" db="EMBL/GenBank/DDBJ databases">
        <title>Annotation for the trematode Fasciolopsis buski.</title>
        <authorList>
            <person name="Choi Y.-J."/>
        </authorList>
    </citation>
    <scope>NUCLEOTIDE SEQUENCE</scope>
    <source>
        <strain evidence="2">HT</strain>
        <tissue evidence="2">Whole worm</tissue>
    </source>
</reference>
<keyword evidence="3" id="KW-1185">Reference proteome</keyword>
<evidence type="ECO:0000256" key="1">
    <source>
        <dbReference type="SAM" id="MobiDB-lite"/>
    </source>
</evidence>
<organism evidence="2 3">
    <name type="scientific">Fasciolopsis buskii</name>
    <dbReference type="NCBI Taxonomy" id="27845"/>
    <lineage>
        <taxon>Eukaryota</taxon>
        <taxon>Metazoa</taxon>
        <taxon>Spiralia</taxon>
        <taxon>Lophotrochozoa</taxon>
        <taxon>Platyhelminthes</taxon>
        <taxon>Trematoda</taxon>
        <taxon>Digenea</taxon>
        <taxon>Plagiorchiida</taxon>
        <taxon>Echinostomata</taxon>
        <taxon>Echinostomatoidea</taxon>
        <taxon>Fasciolidae</taxon>
        <taxon>Fasciolopsis</taxon>
    </lineage>
</organism>
<feature type="region of interest" description="Disordered" evidence="1">
    <location>
        <begin position="266"/>
        <end position="313"/>
    </location>
</feature>
<name>A0A8E0VJH0_9TREM</name>
<protein>
    <submittedName>
        <fullName evidence="2">Uncharacterized protein</fullName>
    </submittedName>
</protein>
<evidence type="ECO:0000313" key="2">
    <source>
        <dbReference type="EMBL" id="KAA0197101.1"/>
    </source>
</evidence>
<gene>
    <name evidence="2" type="ORF">FBUS_11635</name>
</gene>
<comment type="caution">
    <text evidence="2">The sequence shown here is derived from an EMBL/GenBank/DDBJ whole genome shotgun (WGS) entry which is preliminary data.</text>
</comment>
<dbReference type="EMBL" id="LUCM01002601">
    <property type="protein sequence ID" value="KAA0197101.1"/>
    <property type="molecule type" value="Genomic_DNA"/>
</dbReference>